<dbReference type="Gene3D" id="1.10.150.670">
    <property type="entry name" value="Crossover junction endonuclease EME1, DNA-binding domain"/>
    <property type="match status" value="1"/>
</dbReference>
<dbReference type="GO" id="GO:0008821">
    <property type="term" value="F:crossover junction DNA endonuclease activity"/>
    <property type="evidence" value="ECO:0007669"/>
    <property type="project" value="TreeGrafter"/>
</dbReference>
<sequence>MPSRRKRGLVISDNHTEATLDCHSTLEFSSEITFETSFPTPQQRKRPHSSSITQYTNGGSSRAARSPSRESSLGPDPFLSDDDFSLSECRKLKEHNDEPAPKKQRLAVKEPSTSKRKSSPAYVGPSSSRWHQHGFKSDLDTFNDDDEFDLTADNIALPTNDKNKENTAPRDDDDIMSSALKDKGKMTETSAARRRVLDDIDPVASSSPATKRQMNNPRSKTAGWDPISSSAPIPPGSDVIAIDDSDSEDDFPDINGFIASGGARDASVSAGSSVQKKVKAKATTSKPKTTKPKKTAEERTREKEERDAAREAEKERKRLDKERTKALMEVNKLRTDKRVTTPEMIVELPTGLRPAVRCGAEKLLQDLQVEVNTIASPVANVVRWRRKVDGIFDPVLNRYEPVPLRRDPEKYTMVILEAQEFVEMALNKTLNDHVNKMKKSIPRCHQRLSHLPNRRPRYIPPEKSSRGEPKIPSSTLIHHTNAAAETYKISVFTEHISTAPYRRQKEQNNDENAGFCMDSGQIKAGNDAKDMYIKMLQEISHVTKSVADGIASEFESVSKLVKGFEERGDKVLKGVSNSANRDGTFSDRLVGKDLSKRVARVFTGRGQDWEEEDV</sequence>
<comment type="similarity">
    <text evidence="3">Belongs to the EME1/MMS4 family.</text>
</comment>
<dbReference type="Gene3D" id="3.40.50.10130">
    <property type="match status" value="1"/>
</dbReference>
<accession>A0AAN7GZU3</accession>
<evidence type="ECO:0000256" key="1">
    <source>
        <dbReference type="ARBA" id="ARBA00001946"/>
    </source>
</evidence>
<dbReference type="PANTHER" id="PTHR21077">
    <property type="entry name" value="EME1 PROTEIN"/>
    <property type="match status" value="1"/>
</dbReference>
<keyword evidence="4" id="KW-0540">Nuclease</keyword>
<dbReference type="GO" id="GO:0000712">
    <property type="term" value="P:resolution of meiotic recombination intermediates"/>
    <property type="evidence" value="ECO:0007669"/>
    <property type="project" value="TreeGrafter"/>
</dbReference>
<protein>
    <recommendedName>
        <fullName evidence="15">ERCC4 domain-containing protein</fullName>
    </recommendedName>
</protein>
<evidence type="ECO:0000256" key="6">
    <source>
        <dbReference type="ARBA" id="ARBA00022759"/>
    </source>
</evidence>
<dbReference type="Proteomes" id="UP001301958">
    <property type="component" value="Unassembled WGS sequence"/>
</dbReference>
<feature type="region of interest" description="Disordered" evidence="14">
    <location>
        <begin position="452"/>
        <end position="473"/>
    </location>
</feature>
<dbReference type="PANTHER" id="PTHR21077:SF5">
    <property type="entry name" value="CROSSOVER JUNCTION ENDONUCLEASE MMS4"/>
    <property type="match status" value="1"/>
</dbReference>
<name>A0AAN7GZU3_9PEZI</name>
<evidence type="ECO:0000313" key="17">
    <source>
        <dbReference type="Proteomes" id="UP001301958"/>
    </source>
</evidence>
<evidence type="ECO:0000313" key="16">
    <source>
        <dbReference type="EMBL" id="KAK4227958.1"/>
    </source>
</evidence>
<dbReference type="SMART" id="SM00891">
    <property type="entry name" value="ERCC4"/>
    <property type="match status" value="1"/>
</dbReference>
<feature type="compositionally biased region" description="Polar residues" evidence="14">
    <location>
        <begin position="204"/>
        <end position="219"/>
    </location>
</feature>
<feature type="region of interest" description="Disordered" evidence="14">
    <location>
        <begin position="33"/>
        <end position="319"/>
    </location>
</feature>
<dbReference type="EMBL" id="MU865324">
    <property type="protein sequence ID" value="KAK4227958.1"/>
    <property type="molecule type" value="Genomic_DNA"/>
</dbReference>
<evidence type="ECO:0000256" key="11">
    <source>
        <dbReference type="ARBA" id="ARBA00023204"/>
    </source>
</evidence>
<evidence type="ECO:0000256" key="7">
    <source>
        <dbReference type="ARBA" id="ARBA00022763"/>
    </source>
</evidence>
<feature type="compositionally biased region" description="Low complexity" evidence="14">
    <location>
        <begin position="226"/>
        <end position="240"/>
    </location>
</feature>
<dbReference type="GO" id="GO:0005634">
    <property type="term" value="C:nucleus"/>
    <property type="evidence" value="ECO:0007669"/>
    <property type="project" value="UniProtKB-SubCell"/>
</dbReference>
<keyword evidence="9" id="KW-0460">Magnesium</keyword>
<comment type="subcellular location">
    <subcellularLocation>
        <location evidence="2">Nucleus</location>
    </subcellularLocation>
</comment>
<dbReference type="GO" id="GO:0031297">
    <property type="term" value="P:replication fork processing"/>
    <property type="evidence" value="ECO:0007669"/>
    <property type="project" value="TreeGrafter"/>
</dbReference>
<dbReference type="GO" id="GO:0046872">
    <property type="term" value="F:metal ion binding"/>
    <property type="evidence" value="ECO:0007669"/>
    <property type="project" value="UniProtKB-KW"/>
</dbReference>
<feature type="compositionally biased region" description="Basic and acidic residues" evidence="14">
    <location>
        <begin position="88"/>
        <end position="101"/>
    </location>
</feature>
<reference evidence="16" key="2">
    <citation type="submission" date="2023-05" db="EMBL/GenBank/DDBJ databases">
        <authorList>
            <consortium name="Lawrence Berkeley National Laboratory"/>
            <person name="Steindorff A."/>
            <person name="Hensen N."/>
            <person name="Bonometti L."/>
            <person name="Westerberg I."/>
            <person name="Brannstrom I.O."/>
            <person name="Guillou S."/>
            <person name="Cros-Aarteil S."/>
            <person name="Calhoun S."/>
            <person name="Haridas S."/>
            <person name="Kuo A."/>
            <person name="Mondo S."/>
            <person name="Pangilinan J."/>
            <person name="Riley R."/>
            <person name="Labutti K."/>
            <person name="Andreopoulos B."/>
            <person name="Lipzen A."/>
            <person name="Chen C."/>
            <person name="Yanf M."/>
            <person name="Daum C."/>
            <person name="Ng V."/>
            <person name="Clum A."/>
            <person name="Ohm R."/>
            <person name="Martin F."/>
            <person name="Silar P."/>
            <person name="Natvig D."/>
            <person name="Lalanne C."/>
            <person name="Gautier V."/>
            <person name="Ament-Velasquez S.L."/>
            <person name="Kruys A."/>
            <person name="Hutchinson M.I."/>
            <person name="Powell A.J."/>
            <person name="Barry K."/>
            <person name="Miller A.N."/>
            <person name="Grigoriev I.V."/>
            <person name="Debuchy R."/>
            <person name="Gladieux P."/>
            <person name="Thoren M.H."/>
            <person name="Johannesson H."/>
        </authorList>
    </citation>
    <scope>NUCLEOTIDE SEQUENCE</scope>
    <source>
        <strain evidence="16">CBS 990.96</strain>
    </source>
</reference>
<feature type="compositionally biased region" description="Acidic residues" evidence="14">
    <location>
        <begin position="141"/>
        <end position="150"/>
    </location>
</feature>
<keyword evidence="13" id="KW-0469">Meiosis</keyword>
<dbReference type="AlphaFoldDB" id="A0AAN7GZU3"/>
<gene>
    <name evidence="16" type="ORF">QBC38DRAFT_443184</name>
</gene>
<evidence type="ECO:0000256" key="3">
    <source>
        <dbReference type="ARBA" id="ARBA00005313"/>
    </source>
</evidence>
<reference evidence="16" key="1">
    <citation type="journal article" date="2023" name="Mol. Phylogenet. Evol.">
        <title>Genome-scale phylogeny and comparative genomics of the fungal order Sordariales.</title>
        <authorList>
            <person name="Hensen N."/>
            <person name="Bonometti L."/>
            <person name="Westerberg I."/>
            <person name="Brannstrom I.O."/>
            <person name="Guillou S."/>
            <person name="Cros-Aarteil S."/>
            <person name="Calhoun S."/>
            <person name="Haridas S."/>
            <person name="Kuo A."/>
            <person name="Mondo S."/>
            <person name="Pangilinan J."/>
            <person name="Riley R."/>
            <person name="LaButti K."/>
            <person name="Andreopoulos B."/>
            <person name="Lipzen A."/>
            <person name="Chen C."/>
            <person name="Yan M."/>
            <person name="Daum C."/>
            <person name="Ng V."/>
            <person name="Clum A."/>
            <person name="Steindorff A."/>
            <person name="Ohm R.A."/>
            <person name="Martin F."/>
            <person name="Silar P."/>
            <person name="Natvig D.O."/>
            <person name="Lalanne C."/>
            <person name="Gautier V."/>
            <person name="Ament-Velasquez S.L."/>
            <person name="Kruys A."/>
            <person name="Hutchinson M.I."/>
            <person name="Powell A.J."/>
            <person name="Barry K."/>
            <person name="Miller A.N."/>
            <person name="Grigoriev I.V."/>
            <person name="Debuchy R."/>
            <person name="Gladieux P."/>
            <person name="Hiltunen Thoren M."/>
            <person name="Johannesson H."/>
        </authorList>
    </citation>
    <scope>NUCLEOTIDE SEQUENCE</scope>
    <source>
        <strain evidence="16">CBS 990.96</strain>
    </source>
</reference>
<evidence type="ECO:0000256" key="13">
    <source>
        <dbReference type="ARBA" id="ARBA00023254"/>
    </source>
</evidence>
<evidence type="ECO:0000256" key="14">
    <source>
        <dbReference type="SAM" id="MobiDB-lite"/>
    </source>
</evidence>
<evidence type="ECO:0000256" key="12">
    <source>
        <dbReference type="ARBA" id="ARBA00023242"/>
    </source>
</evidence>
<dbReference type="InterPro" id="IPR033310">
    <property type="entry name" value="Mms4/EME1/EME2"/>
</dbReference>
<dbReference type="InterPro" id="IPR042530">
    <property type="entry name" value="EME1/EME2_C"/>
</dbReference>
<evidence type="ECO:0000256" key="4">
    <source>
        <dbReference type="ARBA" id="ARBA00022722"/>
    </source>
</evidence>
<feature type="domain" description="ERCC4" evidence="15">
    <location>
        <begin position="343"/>
        <end position="565"/>
    </location>
</feature>
<keyword evidence="5" id="KW-0479">Metal-binding</keyword>
<evidence type="ECO:0000256" key="10">
    <source>
        <dbReference type="ARBA" id="ARBA00023172"/>
    </source>
</evidence>
<comment type="caution">
    <text evidence="16">The sequence shown here is derived from an EMBL/GenBank/DDBJ whole genome shotgun (WGS) entry which is preliminary data.</text>
</comment>
<evidence type="ECO:0000256" key="2">
    <source>
        <dbReference type="ARBA" id="ARBA00004123"/>
    </source>
</evidence>
<dbReference type="GO" id="GO:0048476">
    <property type="term" value="C:Holliday junction resolvase complex"/>
    <property type="evidence" value="ECO:0007669"/>
    <property type="project" value="InterPro"/>
</dbReference>
<feature type="compositionally biased region" description="Acidic residues" evidence="14">
    <location>
        <begin position="241"/>
        <end position="252"/>
    </location>
</feature>
<dbReference type="InterPro" id="IPR006166">
    <property type="entry name" value="ERCC4_domain"/>
</dbReference>
<keyword evidence="8" id="KW-0378">Hydrolase</keyword>
<evidence type="ECO:0000256" key="5">
    <source>
        <dbReference type="ARBA" id="ARBA00022723"/>
    </source>
</evidence>
<feature type="compositionally biased region" description="Polar residues" evidence="14">
    <location>
        <begin position="33"/>
        <end position="42"/>
    </location>
</feature>
<proteinExistence type="inferred from homology"/>
<keyword evidence="11" id="KW-0234">DNA repair</keyword>
<dbReference type="GO" id="GO:0031573">
    <property type="term" value="P:mitotic intra-S DNA damage checkpoint signaling"/>
    <property type="evidence" value="ECO:0007669"/>
    <property type="project" value="TreeGrafter"/>
</dbReference>
<evidence type="ECO:0000256" key="9">
    <source>
        <dbReference type="ARBA" id="ARBA00022842"/>
    </source>
</evidence>
<comment type="cofactor">
    <cofactor evidence="1">
        <name>Mg(2+)</name>
        <dbReference type="ChEBI" id="CHEBI:18420"/>
    </cofactor>
</comment>
<dbReference type="GO" id="GO:0003677">
    <property type="term" value="F:DNA binding"/>
    <property type="evidence" value="ECO:0007669"/>
    <property type="project" value="InterPro"/>
</dbReference>
<feature type="compositionally biased region" description="Basic and acidic residues" evidence="14">
    <location>
        <begin position="161"/>
        <end position="170"/>
    </location>
</feature>
<dbReference type="GO" id="GO:0006302">
    <property type="term" value="P:double-strand break repair"/>
    <property type="evidence" value="ECO:0007669"/>
    <property type="project" value="TreeGrafter"/>
</dbReference>
<keyword evidence="10" id="KW-0233">DNA recombination</keyword>
<keyword evidence="6" id="KW-0255">Endonuclease</keyword>
<keyword evidence="17" id="KW-1185">Reference proteome</keyword>
<feature type="compositionally biased region" description="Low complexity" evidence="14">
    <location>
        <begin position="60"/>
        <end position="78"/>
    </location>
</feature>
<organism evidence="16 17">
    <name type="scientific">Podospora fimiseda</name>
    <dbReference type="NCBI Taxonomy" id="252190"/>
    <lineage>
        <taxon>Eukaryota</taxon>
        <taxon>Fungi</taxon>
        <taxon>Dikarya</taxon>
        <taxon>Ascomycota</taxon>
        <taxon>Pezizomycotina</taxon>
        <taxon>Sordariomycetes</taxon>
        <taxon>Sordariomycetidae</taxon>
        <taxon>Sordariales</taxon>
        <taxon>Podosporaceae</taxon>
        <taxon>Podospora</taxon>
    </lineage>
</organism>
<keyword evidence="12" id="KW-0539">Nucleus</keyword>
<keyword evidence="7" id="KW-0227">DNA damage</keyword>
<evidence type="ECO:0000256" key="8">
    <source>
        <dbReference type="ARBA" id="ARBA00022801"/>
    </source>
</evidence>
<feature type="compositionally biased region" description="Polar residues" evidence="14">
    <location>
        <begin position="49"/>
        <end position="59"/>
    </location>
</feature>
<feature type="compositionally biased region" description="Basic and acidic residues" evidence="14">
    <location>
        <begin position="294"/>
        <end position="319"/>
    </location>
</feature>
<evidence type="ECO:0000259" key="15">
    <source>
        <dbReference type="SMART" id="SM00891"/>
    </source>
</evidence>